<evidence type="ECO:0000313" key="3">
    <source>
        <dbReference type="Proteomes" id="UP000294480"/>
    </source>
</evidence>
<sequence>MKKRSLVLLTALLMAGSLNYVQAKNMPDSAVEAVTADNSKGGMVEVKLSAKVVKLDKKKRHLTVQADNGAKYEFTASEEVRNFDKIKVGDNLVVRYVKGVVLTLVPAHQRTGVPQRTESSASVAAELGQKPGALEAHRTEIKAIVKAVNRKERTVTLRGAHETVTIDVPQEIDLSKVKVGDEVNAVITEAVAVDIEAQPK</sequence>
<dbReference type="AlphaFoldDB" id="A0A4R6Y4P0"/>
<organism evidence="2 3">
    <name type="scientific">Hydromonas duriensis</name>
    <dbReference type="NCBI Taxonomy" id="1527608"/>
    <lineage>
        <taxon>Bacteria</taxon>
        <taxon>Pseudomonadati</taxon>
        <taxon>Pseudomonadota</taxon>
        <taxon>Betaproteobacteria</taxon>
        <taxon>Burkholderiales</taxon>
        <taxon>Burkholderiaceae</taxon>
        <taxon>Hydromonas</taxon>
    </lineage>
</organism>
<dbReference type="Proteomes" id="UP000294480">
    <property type="component" value="Unassembled WGS sequence"/>
</dbReference>
<proteinExistence type="predicted"/>
<evidence type="ECO:0000313" key="2">
    <source>
        <dbReference type="EMBL" id="TDR29099.1"/>
    </source>
</evidence>
<feature type="chain" id="PRO_5020877509" description="Hyperosmotically inducible protein" evidence="1">
    <location>
        <begin position="24"/>
        <end position="200"/>
    </location>
</feature>
<evidence type="ECO:0000256" key="1">
    <source>
        <dbReference type="SAM" id="SignalP"/>
    </source>
</evidence>
<dbReference type="OrthoDB" id="8684916at2"/>
<keyword evidence="3" id="KW-1185">Reference proteome</keyword>
<feature type="signal peptide" evidence="1">
    <location>
        <begin position="1"/>
        <end position="23"/>
    </location>
</feature>
<evidence type="ECO:0008006" key="4">
    <source>
        <dbReference type="Google" id="ProtNLM"/>
    </source>
</evidence>
<gene>
    <name evidence="2" type="ORF">DFR44_12620</name>
</gene>
<comment type="caution">
    <text evidence="2">The sequence shown here is derived from an EMBL/GenBank/DDBJ whole genome shotgun (WGS) entry which is preliminary data.</text>
</comment>
<accession>A0A4R6Y4P0</accession>
<keyword evidence="1" id="KW-0732">Signal</keyword>
<reference evidence="2 3" key="1">
    <citation type="submission" date="2019-03" db="EMBL/GenBank/DDBJ databases">
        <title>Genomic Encyclopedia of Type Strains, Phase IV (KMG-IV): sequencing the most valuable type-strain genomes for metagenomic binning, comparative biology and taxonomic classification.</title>
        <authorList>
            <person name="Goeker M."/>
        </authorList>
    </citation>
    <scope>NUCLEOTIDE SEQUENCE [LARGE SCALE GENOMIC DNA]</scope>
    <source>
        <strain evidence="2 3">DSM 102852</strain>
    </source>
</reference>
<dbReference type="RefSeq" id="WP_133621366.1">
    <property type="nucleotide sequence ID" value="NZ_SNZE01000026.1"/>
</dbReference>
<protein>
    <recommendedName>
        <fullName evidence="4">Hyperosmotically inducible protein</fullName>
    </recommendedName>
</protein>
<name>A0A4R6Y4P0_9BURK</name>
<dbReference type="EMBL" id="SNZE01000026">
    <property type="protein sequence ID" value="TDR29099.1"/>
    <property type="molecule type" value="Genomic_DNA"/>
</dbReference>